<dbReference type="AlphaFoldDB" id="A0A6I3KBJ6"/>
<dbReference type="NCBIfam" id="NF045542">
    <property type="entry name" value="Clp_rel_HeadMat"/>
    <property type="match status" value="1"/>
</dbReference>
<evidence type="ECO:0000256" key="3">
    <source>
        <dbReference type="ARBA" id="ARBA00022670"/>
    </source>
</evidence>
<organism evidence="8 9">
    <name type="scientific">Corynebacterium aurimucosum</name>
    <dbReference type="NCBI Taxonomy" id="169292"/>
    <lineage>
        <taxon>Bacteria</taxon>
        <taxon>Bacillati</taxon>
        <taxon>Actinomycetota</taxon>
        <taxon>Actinomycetes</taxon>
        <taxon>Mycobacteriales</taxon>
        <taxon>Corynebacteriaceae</taxon>
        <taxon>Corynebacterium</taxon>
    </lineage>
</organism>
<evidence type="ECO:0000313" key="9">
    <source>
        <dbReference type="Proteomes" id="UP000432568"/>
    </source>
</evidence>
<evidence type="ECO:0000256" key="6">
    <source>
        <dbReference type="RuleBase" id="RU003567"/>
    </source>
</evidence>
<dbReference type="InterPro" id="IPR012106">
    <property type="entry name" value="Phage_Mu_Gp1"/>
</dbReference>
<dbReference type="InterPro" id="IPR029045">
    <property type="entry name" value="ClpP/crotonase-like_dom_sf"/>
</dbReference>
<dbReference type="SUPFAM" id="SSF52096">
    <property type="entry name" value="ClpP/crotonase"/>
    <property type="match status" value="1"/>
</dbReference>
<dbReference type="InterPro" id="IPR001907">
    <property type="entry name" value="ClpP"/>
</dbReference>
<dbReference type="GO" id="GO:0051117">
    <property type="term" value="F:ATPase binding"/>
    <property type="evidence" value="ECO:0007669"/>
    <property type="project" value="TreeGrafter"/>
</dbReference>
<evidence type="ECO:0000256" key="2">
    <source>
        <dbReference type="ARBA" id="ARBA00022490"/>
    </source>
</evidence>
<dbReference type="PRINTS" id="PR00127">
    <property type="entry name" value="CLPPROTEASEP"/>
</dbReference>
<keyword evidence="4" id="KW-0378">Hydrolase</keyword>
<evidence type="ECO:0000256" key="5">
    <source>
        <dbReference type="ARBA" id="ARBA00022825"/>
    </source>
</evidence>
<name>A0A6I3KBJ6_9CORY</name>
<feature type="region of interest" description="Disordered" evidence="7">
    <location>
        <begin position="245"/>
        <end position="302"/>
    </location>
</feature>
<dbReference type="Pfam" id="PF00574">
    <property type="entry name" value="CLP_protease"/>
    <property type="match status" value="1"/>
</dbReference>
<feature type="compositionally biased region" description="Acidic residues" evidence="7">
    <location>
        <begin position="249"/>
        <end position="269"/>
    </location>
</feature>
<evidence type="ECO:0000313" key="8">
    <source>
        <dbReference type="EMBL" id="MTD91122.1"/>
    </source>
</evidence>
<dbReference type="Gene3D" id="3.90.226.10">
    <property type="entry name" value="2-enoyl-CoA Hydratase, Chain A, domain 1"/>
    <property type="match status" value="1"/>
</dbReference>
<keyword evidence="5" id="KW-0720">Serine protease</keyword>
<gene>
    <name evidence="8" type="ORF">FME68_04330</name>
</gene>
<dbReference type="GO" id="GO:0004176">
    <property type="term" value="F:ATP-dependent peptidase activity"/>
    <property type="evidence" value="ECO:0007669"/>
    <property type="project" value="InterPro"/>
</dbReference>
<reference evidence="8 9" key="1">
    <citation type="submission" date="2019-07" db="EMBL/GenBank/DDBJ databases">
        <title>Draft genome of C. aurimucosum strain 332.</title>
        <authorList>
            <person name="Pacheco L.G.C."/>
            <person name="Aguiar E.R.G.R."/>
            <person name="Barberis C.M."/>
            <person name="Almuzara M.N."/>
            <person name="Traglia G.M."/>
            <person name="Santos C.S."/>
            <person name="Vay C.A."/>
            <person name="Rocha D.J.P.G."/>
        </authorList>
    </citation>
    <scope>NUCLEOTIDE SEQUENCE [LARGE SCALE GENOMIC DNA]</scope>
    <source>
        <strain evidence="8 9">332</strain>
    </source>
</reference>
<keyword evidence="2" id="KW-0963">Cytoplasm</keyword>
<evidence type="ECO:0000256" key="7">
    <source>
        <dbReference type="SAM" id="MobiDB-lite"/>
    </source>
</evidence>
<dbReference type="Pfam" id="PF10123">
    <property type="entry name" value="Mu-like_Pro"/>
    <property type="match status" value="1"/>
</dbReference>
<dbReference type="GO" id="GO:0004252">
    <property type="term" value="F:serine-type endopeptidase activity"/>
    <property type="evidence" value="ECO:0007669"/>
    <property type="project" value="InterPro"/>
</dbReference>
<evidence type="ECO:0000256" key="4">
    <source>
        <dbReference type="ARBA" id="ARBA00022801"/>
    </source>
</evidence>
<dbReference type="GO" id="GO:0009368">
    <property type="term" value="C:endopeptidase Clp complex"/>
    <property type="evidence" value="ECO:0007669"/>
    <property type="project" value="TreeGrafter"/>
</dbReference>
<keyword evidence="3" id="KW-0645">Protease</keyword>
<dbReference type="Proteomes" id="UP000432568">
    <property type="component" value="Unassembled WGS sequence"/>
</dbReference>
<comment type="similarity">
    <text evidence="1 6">Belongs to the peptidase S14 family.</text>
</comment>
<comment type="caution">
    <text evidence="8">The sequence shown here is derived from an EMBL/GenBank/DDBJ whole genome shotgun (WGS) entry which is preliminary data.</text>
</comment>
<accession>A0A6I3KBJ6</accession>
<dbReference type="PANTHER" id="PTHR10381">
    <property type="entry name" value="ATP-DEPENDENT CLP PROTEASE PROTEOLYTIC SUBUNIT"/>
    <property type="match status" value="1"/>
</dbReference>
<protein>
    <recommendedName>
        <fullName evidence="6">ATP-dependent Clp protease proteolytic subunit</fullName>
    </recommendedName>
</protein>
<evidence type="ECO:0000256" key="1">
    <source>
        <dbReference type="ARBA" id="ARBA00007039"/>
    </source>
</evidence>
<proteinExistence type="inferred from homology"/>
<feature type="compositionally biased region" description="Acidic residues" evidence="7">
    <location>
        <begin position="278"/>
        <end position="291"/>
    </location>
</feature>
<sequence length="411" mass="43187">MNKLEINNLGDDRAEVLLYGDIGGWGHTASSVKDQLDGVTASEITLRIHSYGGDALEGIAIKNVLRSHSARVIGIVDGVAASAASLIAVAGSDELIMGKNSEMMIHDGWIFADGDAADLRKMADRLDQVSENYASAYAEKAGGDPADWRDLMTAETWFSAEEAVQIGLADRVASADSAEVAALAGSRVFASFKYSGRRASPAPKMAPLGQKEGTSMDFMASIAQRLGIEKTDDEATVLAALDETLAEQAEVEPTETAEGTTSEEDEPQEGEAAAGTTDGEDGVDTGGDEPAESTAETVVVDKDVFEQLQREAEIGRRAEGDQLHRQAEELVAAAIKDGKVLAAKRDALVSATVADFDGMKAHFAQLAPGLIPVSEKGRGGSDEARGVFAKDDHAEKNNLANSSMLFGAPTI</sequence>
<dbReference type="CDD" id="cd07016">
    <property type="entry name" value="S14_ClpP_1"/>
    <property type="match status" value="1"/>
</dbReference>
<dbReference type="EMBL" id="VIOG01000004">
    <property type="protein sequence ID" value="MTD91122.1"/>
    <property type="molecule type" value="Genomic_DNA"/>
</dbReference>
<dbReference type="InterPro" id="IPR023562">
    <property type="entry name" value="ClpP/TepA"/>
</dbReference>
<dbReference type="PANTHER" id="PTHR10381:SF70">
    <property type="entry name" value="ATP-DEPENDENT CLP PROTEASE PROTEOLYTIC SUBUNIT"/>
    <property type="match status" value="1"/>
</dbReference>
<dbReference type="GO" id="GO:0006515">
    <property type="term" value="P:protein quality control for misfolded or incompletely synthesized proteins"/>
    <property type="evidence" value="ECO:0007669"/>
    <property type="project" value="TreeGrafter"/>
</dbReference>